<evidence type="ECO:0000313" key="1">
    <source>
        <dbReference type="EMBL" id="CAF4981999.1"/>
    </source>
</evidence>
<proteinExistence type="predicted"/>
<dbReference type="EMBL" id="CAJOBP010106178">
    <property type="protein sequence ID" value="CAF4989779.1"/>
    <property type="molecule type" value="Genomic_DNA"/>
</dbReference>
<keyword evidence="3" id="KW-1185">Reference proteome</keyword>
<sequence>MDKPEQGFDLLQNAVNTVCGTDEHYFDYAVQMGP</sequence>
<dbReference type="EMBL" id="CAJOBP010103258">
    <property type="protein sequence ID" value="CAF4981999.1"/>
    <property type="molecule type" value="Genomic_DNA"/>
</dbReference>
<comment type="caution">
    <text evidence="1">The sequence shown here is derived from an EMBL/GenBank/DDBJ whole genome shotgun (WGS) entry which is preliminary data.</text>
</comment>
<dbReference type="AlphaFoldDB" id="A0A821ZEI0"/>
<accession>A0A821ZEI0</accession>
<gene>
    <name evidence="1" type="ORF">UJA718_LOCUS49360</name>
    <name evidence="2" type="ORF">UJA718_LOCUS49758</name>
</gene>
<dbReference type="Proteomes" id="UP000663873">
    <property type="component" value="Unassembled WGS sequence"/>
</dbReference>
<organism evidence="1 3">
    <name type="scientific">Rotaria socialis</name>
    <dbReference type="NCBI Taxonomy" id="392032"/>
    <lineage>
        <taxon>Eukaryota</taxon>
        <taxon>Metazoa</taxon>
        <taxon>Spiralia</taxon>
        <taxon>Gnathifera</taxon>
        <taxon>Rotifera</taxon>
        <taxon>Eurotatoria</taxon>
        <taxon>Bdelloidea</taxon>
        <taxon>Philodinida</taxon>
        <taxon>Philodinidae</taxon>
        <taxon>Rotaria</taxon>
    </lineage>
</organism>
<feature type="non-terminal residue" evidence="1">
    <location>
        <position position="34"/>
    </location>
</feature>
<name>A0A821ZEI0_9BILA</name>
<evidence type="ECO:0000313" key="2">
    <source>
        <dbReference type="EMBL" id="CAF4989779.1"/>
    </source>
</evidence>
<reference evidence="1" key="1">
    <citation type="submission" date="2021-02" db="EMBL/GenBank/DDBJ databases">
        <authorList>
            <person name="Nowell W R."/>
        </authorList>
    </citation>
    <scope>NUCLEOTIDE SEQUENCE</scope>
</reference>
<protein>
    <submittedName>
        <fullName evidence="1">Uncharacterized protein</fullName>
    </submittedName>
</protein>
<evidence type="ECO:0000313" key="3">
    <source>
        <dbReference type="Proteomes" id="UP000663873"/>
    </source>
</evidence>